<proteinExistence type="predicted"/>
<reference evidence="2" key="1">
    <citation type="journal article" date="2005" name="PLoS Biol.">
        <title>The genomes of Oryza sativa: a history of duplications.</title>
        <authorList>
            <person name="Yu J."/>
            <person name="Wang J."/>
            <person name="Lin W."/>
            <person name="Li S."/>
            <person name="Li H."/>
            <person name="Zhou J."/>
            <person name="Ni P."/>
            <person name="Dong W."/>
            <person name="Hu S."/>
            <person name="Zeng C."/>
            <person name="Zhang J."/>
            <person name="Zhang Y."/>
            <person name="Li R."/>
            <person name="Xu Z."/>
            <person name="Li S."/>
            <person name="Li X."/>
            <person name="Zheng H."/>
            <person name="Cong L."/>
            <person name="Lin L."/>
            <person name="Yin J."/>
            <person name="Geng J."/>
            <person name="Li G."/>
            <person name="Shi J."/>
            <person name="Liu J."/>
            <person name="Lv H."/>
            <person name="Li J."/>
            <person name="Wang J."/>
            <person name="Deng Y."/>
            <person name="Ran L."/>
            <person name="Shi X."/>
            <person name="Wang X."/>
            <person name="Wu Q."/>
            <person name="Li C."/>
            <person name="Ren X."/>
            <person name="Wang J."/>
            <person name="Wang X."/>
            <person name="Li D."/>
            <person name="Liu D."/>
            <person name="Zhang X."/>
            <person name="Ji Z."/>
            <person name="Zhao W."/>
            <person name="Sun Y."/>
            <person name="Zhang Z."/>
            <person name="Bao J."/>
            <person name="Han Y."/>
            <person name="Dong L."/>
            <person name="Ji J."/>
            <person name="Chen P."/>
            <person name="Wu S."/>
            <person name="Liu J."/>
            <person name="Xiao Y."/>
            <person name="Bu D."/>
            <person name="Tan J."/>
            <person name="Yang L."/>
            <person name="Ye C."/>
            <person name="Zhang J."/>
            <person name="Xu J."/>
            <person name="Zhou Y."/>
            <person name="Yu Y."/>
            <person name="Zhang B."/>
            <person name="Zhuang S."/>
            <person name="Wei H."/>
            <person name="Liu B."/>
            <person name="Lei M."/>
            <person name="Yu H."/>
            <person name="Li Y."/>
            <person name="Xu H."/>
            <person name="Wei S."/>
            <person name="He X."/>
            <person name="Fang L."/>
            <person name="Zhang Z."/>
            <person name="Zhang Y."/>
            <person name="Huang X."/>
            <person name="Su Z."/>
            <person name="Tong W."/>
            <person name="Li J."/>
            <person name="Tong Z."/>
            <person name="Li S."/>
            <person name="Ye J."/>
            <person name="Wang L."/>
            <person name="Fang L."/>
            <person name="Lei T."/>
            <person name="Chen C."/>
            <person name="Chen H."/>
            <person name="Xu Z."/>
            <person name="Li H."/>
            <person name="Huang H."/>
            <person name="Zhang F."/>
            <person name="Xu H."/>
            <person name="Li N."/>
            <person name="Zhao C."/>
            <person name="Li S."/>
            <person name="Dong L."/>
            <person name="Huang Y."/>
            <person name="Li L."/>
            <person name="Xi Y."/>
            <person name="Qi Q."/>
            <person name="Li W."/>
            <person name="Zhang B."/>
            <person name="Hu W."/>
            <person name="Zhang Y."/>
            <person name="Tian X."/>
            <person name="Jiao Y."/>
            <person name="Liang X."/>
            <person name="Jin J."/>
            <person name="Gao L."/>
            <person name="Zheng W."/>
            <person name="Hao B."/>
            <person name="Liu S."/>
            <person name="Wang W."/>
            <person name="Yuan L."/>
            <person name="Cao M."/>
            <person name="McDermott J."/>
            <person name="Samudrala R."/>
            <person name="Wang J."/>
            <person name="Wong G.K."/>
            <person name="Yang H."/>
        </authorList>
    </citation>
    <scope>NUCLEOTIDE SEQUENCE [LARGE SCALE GENOMIC DNA]</scope>
</reference>
<reference evidence="2" key="2">
    <citation type="submission" date="2008-12" db="EMBL/GenBank/DDBJ databases">
        <title>Improved gene annotation of the rice (Oryza sativa) genomes.</title>
        <authorList>
            <person name="Wang J."/>
            <person name="Li R."/>
            <person name="Fan W."/>
            <person name="Huang Q."/>
            <person name="Zhang J."/>
            <person name="Zhou Y."/>
            <person name="Hu Y."/>
            <person name="Zi S."/>
            <person name="Li J."/>
            <person name="Ni P."/>
            <person name="Zheng H."/>
            <person name="Zhang Y."/>
            <person name="Zhao M."/>
            <person name="Hao Q."/>
            <person name="McDermott J."/>
            <person name="Samudrala R."/>
            <person name="Kristiansen K."/>
            <person name="Wong G.K.-S."/>
        </authorList>
    </citation>
    <scope>NUCLEOTIDE SEQUENCE</scope>
</reference>
<evidence type="ECO:0000313" key="2">
    <source>
        <dbReference type="EMBL" id="EEE60580.1"/>
    </source>
</evidence>
<dbReference type="Proteomes" id="UP000007752">
    <property type="component" value="Chromosome 4"/>
</dbReference>
<dbReference type="EMBL" id="CM000141">
    <property type="protein sequence ID" value="EEE60580.1"/>
    <property type="molecule type" value="Genomic_DNA"/>
</dbReference>
<protein>
    <submittedName>
        <fullName evidence="2">Uncharacterized protein</fullName>
    </submittedName>
</protein>
<dbReference type="AlphaFoldDB" id="B9FDZ7"/>
<accession>B9FDZ7</accession>
<feature type="region of interest" description="Disordered" evidence="1">
    <location>
        <begin position="1"/>
        <end position="39"/>
    </location>
</feature>
<evidence type="ECO:0000256" key="1">
    <source>
        <dbReference type="SAM" id="MobiDB-lite"/>
    </source>
</evidence>
<name>B9FDZ7_ORYSJ</name>
<sequence>MAATAMKEATDAGNGGGRAGRRRQSDGRSRWRRPSRTTAATRLTLQTAATEQDGWLCGGRGYGVDREGRMRRVGGSEETAAAGSTRSAVAVEEERCFPIYGVLARCFSMIPSTGGPHNLGLRVQLGDKIVAPLLLSHFSSLLHVIPKLYVELVSPTIVPALIKKPPKPPAVVEH</sequence>
<gene>
    <name evidence="2" type="ORF">OsJ_13956</name>
</gene>
<organism evidence="2">
    <name type="scientific">Oryza sativa subsp. japonica</name>
    <name type="common">Rice</name>
    <dbReference type="NCBI Taxonomy" id="39947"/>
    <lineage>
        <taxon>Eukaryota</taxon>
        <taxon>Viridiplantae</taxon>
        <taxon>Streptophyta</taxon>
        <taxon>Embryophyta</taxon>
        <taxon>Tracheophyta</taxon>
        <taxon>Spermatophyta</taxon>
        <taxon>Magnoliopsida</taxon>
        <taxon>Liliopsida</taxon>
        <taxon>Poales</taxon>
        <taxon>Poaceae</taxon>
        <taxon>BOP clade</taxon>
        <taxon>Oryzoideae</taxon>
        <taxon>Oryzeae</taxon>
        <taxon>Oryzinae</taxon>
        <taxon>Oryza</taxon>
        <taxon>Oryza sativa</taxon>
    </lineage>
</organism>